<dbReference type="SUPFAM" id="SSF53098">
    <property type="entry name" value="Ribonuclease H-like"/>
    <property type="match status" value="1"/>
</dbReference>
<dbReference type="InterPro" id="IPR012337">
    <property type="entry name" value="RNaseH-like_sf"/>
</dbReference>
<dbReference type="InterPro" id="IPR036397">
    <property type="entry name" value="RNaseH_sf"/>
</dbReference>
<dbReference type="InterPro" id="IPR047655">
    <property type="entry name" value="Transpos_IS630-like"/>
</dbReference>
<protein>
    <recommendedName>
        <fullName evidence="2">Tc1-like transposase DDE domain-containing protein</fullName>
    </recommendedName>
</protein>
<evidence type="ECO:0000259" key="2">
    <source>
        <dbReference type="Pfam" id="PF13358"/>
    </source>
</evidence>
<feature type="domain" description="Tc1-like transposase DDE" evidence="2">
    <location>
        <begin position="26"/>
        <end position="140"/>
    </location>
</feature>
<dbReference type="KEGG" id="dov:DSCO28_45000"/>
<keyword evidence="1" id="KW-0472">Membrane</keyword>
<keyword evidence="1" id="KW-0812">Transmembrane</keyword>
<dbReference type="InterPro" id="IPR038717">
    <property type="entry name" value="Tc1-like_DDE_dom"/>
</dbReference>
<keyword evidence="1" id="KW-1133">Transmembrane helix</keyword>
<name>A0A5K7ZUS3_9BACT</name>
<dbReference type="GO" id="GO:0003676">
    <property type="term" value="F:nucleic acid binding"/>
    <property type="evidence" value="ECO:0007669"/>
    <property type="project" value="InterPro"/>
</dbReference>
<reference evidence="3 4" key="1">
    <citation type="submission" date="2019-11" db="EMBL/GenBank/DDBJ databases">
        <title>Comparative genomics of hydrocarbon-degrading Desulfosarcina strains.</title>
        <authorList>
            <person name="Watanabe M."/>
            <person name="Kojima H."/>
            <person name="Fukui M."/>
        </authorList>
    </citation>
    <scope>NUCLEOTIDE SEQUENCE [LARGE SCALE GENOMIC DNA]</scope>
    <source>
        <strain evidence="3 4">28bB2T</strain>
    </source>
</reference>
<dbReference type="Gene3D" id="3.30.420.10">
    <property type="entry name" value="Ribonuclease H-like superfamily/Ribonuclease H"/>
    <property type="match status" value="1"/>
</dbReference>
<proteinExistence type="predicted"/>
<dbReference type="AlphaFoldDB" id="A0A5K7ZUS3"/>
<gene>
    <name evidence="3" type="ORF">DSCO28_45000</name>
</gene>
<dbReference type="EMBL" id="AP021876">
    <property type="protein sequence ID" value="BBO83934.1"/>
    <property type="molecule type" value="Genomic_DNA"/>
</dbReference>
<accession>A0A5K7ZUS3</accession>
<evidence type="ECO:0000313" key="3">
    <source>
        <dbReference type="EMBL" id="BBO83934.1"/>
    </source>
</evidence>
<dbReference type="Pfam" id="PF13358">
    <property type="entry name" value="DDE_3"/>
    <property type="match status" value="1"/>
</dbReference>
<sequence>MFFMDAAHFVFAPFLGYLWCFVRLFIKAPSGRKRFNVLGALDAITHEMITITNTGYINSYSVCQLLIKLSDKYCDFPISIVLDNARYQKCKLVQNTAKLLNIELLFLPPYSPNLNLIERMWKFVKKKCLYSKYYSDFEAFSNSILQCLAETSGGYKKELDSLLALNFQSFSKSQIMTV</sequence>
<dbReference type="NCBIfam" id="NF033545">
    <property type="entry name" value="transpos_IS630"/>
    <property type="match status" value="1"/>
</dbReference>
<dbReference type="Proteomes" id="UP000425960">
    <property type="component" value="Chromosome"/>
</dbReference>
<evidence type="ECO:0000313" key="4">
    <source>
        <dbReference type="Proteomes" id="UP000425960"/>
    </source>
</evidence>
<evidence type="ECO:0000256" key="1">
    <source>
        <dbReference type="SAM" id="Phobius"/>
    </source>
</evidence>
<organism evidence="3 4">
    <name type="scientific">Desulfosarcina ovata subsp. sediminis</name>
    <dbReference type="NCBI Taxonomy" id="885957"/>
    <lineage>
        <taxon>Bacteria</taxon>
        <taxon>Pseudomonadati</taxon>
        <taxon>Thermodesulfobacteriota</taxon>
        <taxon>Desulfobacteria</taxon>
        <taxon>Desulfobacterales</taxon>
        <taxon>Desulfosarcinaceae</taxon>
        <taxon>Desulfosarcina</taxon>
    </lineage>
</organism>
<feature type="transmembrane region" description="Helical" evidence="1">
    <location>
        <begin position="6"/>
        <end position="26"/>
    </location>
</feature>